<dbReference type="PROSITE" id="PS51720">
    <property type="entry name" value="G_AIG1"/>
    <property type="match status" value="3"/>
</dbReference>
<dbReference type="CDD" id="cd01852">
    <property type="entry name" value="AIG1"/>
    <property type="match status" value="2"/>
</dbReference>
<dbReference type="Gene3D" id="3.40.50.300">
    <property type="entry name" value="P-loop containing nucleotide triphosphate hydrolases"/>
    <property type="match status" value="3"/>
</dbReference>
<accession>A0A8T2ME52</accession>
<dbReference type="GO" id="GO:0005525">
    <property type="term" value="F:GTP binding"/>
    <property type="evidence" value="ECO:0007669"/>
    <property type="project" value="UniProtKB-KW"/>
</dbReference>
<evidence type="ECO:0000313" key="6">
    <source>
        <dbReference type="Proteomes" id="UP000752171"/>
    </source>
</evidence>
<comment type="caution">
    <text evidence="5">The sequence shown here is derived from an EMBL/GenBank/DDBJ whole genome shotgun (WGS) entry which is preliminary data.</text>
</comment>
<protein>
    <recommendedName>
        <fullName evidence="4">AIG1-type G domain-containing protein</fullName>
    </recommendedName>
</protein>
<comment type="similarity">
    <text evidence="1">Belongs to the TRAFAC class TrmE-Era-EngA-EngB-Septin-like GTPase superfamily. AIG1/Toc34/Toc159-like paraseptin GTPase family. IAN subfamily.</text>
</comment>
<dbReference type="FunFam" id="3.40.50.300:FF:001809">
    <property type="entry name" value="Si:ch1073-365p7.2"/>
    <property type="match status" value="1"/>
</dbReference>
<dbReference type="SUPFAM" id="SSF52540">
    <property type="entry name" value="P-loop containing nucleoside triphosphate hydrolases"/>
    <property type="match status" value="3"/>
</dbReference>
<proteinExistence type="inferred from homology"/>
<evidence type="ECO:0000256" key="1">
    <source>
        <dbReference type="ARBA" id="ARBA00008535"/>
    </source>
</evidence>
<dbReference type="InterPro" id="IPR006703">
    <property type="entry name" value="G_AIG1"/>
</dbReference>
<keyword evidence="3" id="KW-0342">GTP-binding</keyword>
<keyword evidence="2" id="KW-0547">Nucleotide-binding</keyword>
<feature type="non-terminal residue" evidence="5">
    <location>
        <position position="654"/>
    </location>
</feature>
<organism evidence="5 6">
    <name type="scientific">Astyanax mexicanus</name>
    <name type="common">Blind cave fish</name>
    <name type="synonym">Astyanax fasciatus mexicanus</name>
    <dbReference type="NCBI Taxonomy" id="7994"/>
    <lineage>
        <taxon>Eukaryota</taxon>
        <taxon>Metazoa</taxon>
        <taxon>Chordata</taxon>
        <taxon>Craniata</taxon>
        <taxon>Vertebrata</taxon>
        <taxon>Euteleostomi</taxon>
        <taxon>Actinopterygii</taxon>
        <taxon>Neopterygii</taxon>
        <taxon>Teleostei</taxon>
        <taxon>Ostariophysi</taxon>
        <taxon>Characiformes</taxon>
        <taxon>Characoidei</taxon>
        <taxon>Acestrorhamphidae</taxon>
        <taxon>Acestrorhamphinae</taxon>
        <taxon>Astyanax</taxon>
    </lineage>
</organism>
<dbReference type="AlphaFoldDB" id="A0A8T2ME52"/>
<dbReference type="EMBL" id="JAICCE010000003">
    <property type="protein sequence ID" value="KAG9279141.1"/>
    <property type="molecule type" value="Genomic_DNA"/>
</dbReference>
<evidence type="ECO:0000313" key="5">
    <source>
        <dbReference type="EMBL" id="KAG9279141.1"/>
    </source>
</evidence>
<dbReference type="PANTHER" id="PTHR10903">
    <property type="entry name" value="GTPASE, IMAP FAMILY MEMBER-RELATED"/>
    <property type="match status" value="1"/>
</dbReference>
<evidence type="ECO:0000259" key="4">
    <source>
        <dbReference type="PROSITE" id="PS51720"/>
    </source>
</evidence>
<evidence type="ECO:0000256" key="3">
    <source>
        <dbReference type="ARBA" id="ARBA00023134"/>
    </source>
</evidence>
<feature type="domain" description="AIG1-type G" evidence="4">
    <location>
        <begin position="1"/>
        <end position="198"/>
    </location>
</feature>
<reference evidence="5 6" key="1">
    <citation type="submission" date="2021-07" db="EMBL/GenBank/DDBJ databases">
        <authorList>
            <person name="Imarazene B."/>
            <person name="Zahm M."/>
            <person name="Klopp C."/>
            <person name="Cabau C."/>
            <person name="Beille S."/>
            <person name="Jouanno E."/>
            <person name="Castinel A."/>
            <person name="Lluch J."/>
            <person name="Gil L."/>
            <person name="Kuchtly C."/>
            <person name="Lopez Roques C."/>
            <person name="Donnadieu C."/>
            <person name="Parrinello H."/>
            <person name="Journot L."/>
            <person name="Du K."/>
            <person name="Schartl M."/>
            <person name="Retaux S."/>
            <person name="Guiguen Y."/>
        </authorList>
    </citation>
    <scope>NUCLEOTIDE SEQUENCE [LARGE SCALE GENOMIC DNA]</scope>
    <source>
        <strain evidence="5">Pach_M1</strain>
        <tissue evidence="5">Testis</tissue>
    </source>
</reference>
<dbReference type="PANTHER" id="PTHR10903:SF186">
    <property type="entry name" value="GTPASE IMAP FAMILY MEMBER 4-LIKE-RELATED"/>
    <property type="match status" value="1"/>
</dbReference>
<dbReference type="InterPro" id="IPR027417">
    <property type="entry name" value="P-loop_NTPase"/>
</dbReference>
<feature type="domain" description="AIG1-type G" evidence="4">
    <location>
        <begin position="219"/>
        <end position="406"/>
    </location>
</feature>
<dbReference type="InterPro" id="IPR045058">
    <property type="entry name" value="GIMA/IAN/Toc"/>
</dbReference>
<dbReference type="FunFam" id="3.40.50.300:FF:000366">
    <property type="entry name" value="GTPase, IMAP family member 2"/>
    <property type="match status" value="2"/>
</dbReference>
<sequence length="654" mass="73941">SLRMVLVGKTGAGKSSSGNTILGDRVFRAAKSGSSITKECWKETGEVAGRRITLVDTPGLFDPDISEEELKRELSKCINMTAPGPHAIILTIQLGPFTKEEHLSVEKIRAIFGEEADRYTIILFTHGDELPGTLEEYLSEANKELKDLISRCGERYHVFNNKDMQDRMQVLKFLEKVDCMISANEDQFYTNTNFVAMCGISLQKPFSASLKMDQREKKQPCLDFVLLGKTGSGKSASGNTLLGRKAFVSKKNPTSVTREIKVEHGTVQGLSVTVYDTPGFFDTELNDEEIKEKCQSVFSKCKSDLTVFLLVIKADRFTEEERRTVEKIEKLLGPDLLEKTWILFTRGDELEEENQTIKEFIWETTELKKLTQRYQKRYHVFNNKNINERSQVQCLLKKICLEKSISGAERRIVLLGKAGTGKSASGNTILGQSCFKSEFGLAAVTKESTVQPGNVAGRNVSVVDTPGLFDAEMDQEKLITEIARCVYLCSPGPHALLITLPLTGRFTAQEKEVIQNVKVIFGKEVLKYAILLFTNGDRLKGKAIEELIENNSALRELVQECGGRYHVFNNEDKNNRQQVTDLLEKIDKMVEQNDRSCYSNEMLKEAANCRRQTEDSNTRENEQKGGSDSMFSDFLKKLMKCIWDLWFWCYKQCC</sequence>
<gene>
    <name evidence="5" type="ORF">AMEX_G4622</name>
</gene>
<evidence type="ECO:0000256" key="2">
    <source>
        <dbReference type="ARBA" id="ARBA00022741"/>
    </source>
</evidence>
<feature type="domain" description="AIG1-type G" evidence="4">
    <location>
        <begin position="407"/>
        <end position="607"/>
    </location>
</feature>
<dbReference type="Pfam" id="PF04548">
    <property type="entry name" value="AIG1"/>
    <property type="match status" value="3"/>
</dbReference>
<name>A0A8T2ME52_ASTMX</name>
<dbReference type="Proteomes" id="UP000752171">
    <property type="component" value="Unassembled WGS sequence"/>
</dbReference>